<dbReference type="EMBL" id="JAQGDS010000007">
    <property type="protein sequence ID" value="KAJ6259309.1"/>
    <property type="molecule type" value="Genomic_DNA"/>
</dbReference>
<organism evidence="2 3">
    <name type="scientific">Drechslerella dactyloides</name>
    <name type="common">Nematode-trapping fungus</name>
    <name type="synonym">Arthrobotrys dactyloides</name>
    <dbReference type="NCBI Taxonomy" id="74499"/>
    <lineage>
        <taxon>Eukaryota</taxon>
        <taxon>Fungi</taxon>
        <taxon>Dikarya</taxon>
        <taxon>Ascomycota</taxon>
        <taxon>Pezizomycotina</taxon>
        <taxon>Orbiliomycetes</taxon>
        <taxon>Orbiliales</taxon>
        <taxon>Orbiliaceae</taxon>
        <taxon>Drechslerella</taxon>
    </lineage>
</organism>
<evidence type="ECO:0000256" key="1">
    <source>
        <dbReference type="SAM" id="SignalP"/>
    </source>
</evidence>
<keyword evidence="1" id="KW-0732">Signal</keyword>
<proteinExistence type="predicted"/>
<accession>A0AAD6IWN8</accession>
<feature type="chain" id="PRO_5042126191" evidence="1">
    <location>
        <begin position="23"/>
        <end position="125"/>
    </location>
</feature>
<dbReference type="AlphaFoldDB" id="A0AAD6IWN8"/>
<evidence type="ECO:0000313" key="2">
    <source>
        <dbReference type="EMBL" id="KAJ6259309.1"/>
    </source>
</evidence>
<dbReference type="Proteomes" id="UP001221413">
    <property type="component" value="Unassembled WGS sequence"/>
</dbReference>
<sequence length="125" mass="13478">MVSFSQILILAAVALPSTLAVALPEALDKIAAPTTCQEVCGAECCLPSQICVKDEKFPRGHCVDRPITAPPQKCLPNKQCGKVCCLSNERCMKDVETGELECIRREPFVPPTVNDELRPAPTVVA</sequence>
<evidence type="ECO:0000313" key="3">
    <source>
        <dbReference type="Proteomes" id="UP001221413"/>
    </source>
</evidence>
<keyword evidence="3" id="KW-1185">Reference proteome</keyword>
<feature type="signal peptide" evidence="1">
    <location>
        <begin position="1"/>
        <end position="22"/>
    </location>
</feature>
<gene>
    <name evidence="2" type="ORF">Dda_6209</name>
</gene>
<protein>
    <submittedName>
        <fullName evidence="2">Uncharacterized protein</fullName>
    </submittedName>
</protein>
<name>A0AAD6IWN8_DREDA</name>
<comment type="caution">
    <text evidence="2">The sequence shown here is derived from an EMBL/GenBank/DDBJ whole genome shotgun (WGS) entry which is preliminary data.</text>
</comment>
<reference evidence="2" key="1">
    <citation type="submission" date="2023-01" db="EMBL/GenBank/DDBJ databases">
        <title>The chitinases involved in constricting ring structure development in the nematode-trapping fungus Drechslerella dactyloides.</title>
        <authorList>
            <person name="Wang R."/>
            <person name="Zhang L."/>
            <person name="Tang P."/>
            <person name="Li S."/>
            <person name="Liang L."/>
        </authorList>
    </citation>
    <scope>NUCLEOTIDE SEQUENCE</scope>
    <source>
        <strain evidence="2">YMF1.00031</strain>
    </source>
</reference>